<evidence type="ECO:0000313" key="1">
    <source>
        <dbReference type="EMBL" id="GLS69926.1"/>
    </source>
</evidence>
<accession>A0AA37WR32</accession>
<proteinExistence type="predicted"/>
<dbReference type="EMBL" id="BSPL01000013">
    <property type="protein sequence ID" value="GLS69926.1"/>
    <property type="molecule type" value="Genomic_DNA"/>
</dbReference>
<name>A0AA37WR32_9HYPH</name>
<organism evidence="1 2">
    <name type="scientific">Methylobacterium tardum</name>
    <dbReference type="NCBI Taxonomy" id="374432"/>
    <lineage>
        <taxon>Bacteria</taxon>
        <taxon>Pseudomonadati</taxon>
        <taxon>Pseudomonadota</taxon>
        <taxon>Alphaproteobacteria</taxon>
        <taxon>Hyphomicrobiales</taxon>
        <taxon>Methylobacteriaceae</taxon>
        <taxon>Methylobacterium</taxon>
    </lineage>
</organism>
<protein>
    <submittedName>
        <fullName evidence="1">Uncharacterized protein</fullName>
    </submittedName>
</protein>
<reference evidence="2" key="1">
    <citation type="journal article" date="2019" name="Int. J. Syst. Evol. Microbiol.">
        <title>The Global Catalogue of Microorganisms (GCM) 10K type strain sequencing project: providing services to taxonomists for standard genome sequencing and annotation.</title>
        <authorList>
            <consortium name="The Broad Institute Genomics Platform"/>
            <consortium name="The Broad Institute Genome Sequencing Center for Infectious Disease"/>
            <person name="Wu L."/>
            <person name="Ma J."/>
        </authorList>
    </citation>
    <scope>NUCLEOTIDE SEQUENCE [LARGE SCALE GENOMIC DNA]</scope>
    <source>
        <strain evidence="2">NBRC 103632</strain>
    </source>
</reference>
<comment type="caution">
    <text evidence="1">The sequence shown here is derived from an EMBL/GenBank/DDBJ whole genome shotgun (WGS) entry which is preliminary data.</text>
</comment>
<keyword evidence="2" id="KW-1185">Reference proteome</keyword>
<sequence length="75" mass="8284">MDVTSTALCLVCQGRTWIDIRPGQTPMFRQRWPLARFLPGLNDCPACVQTACTPELPQASATIPPHSDHYSETLA</sequence>
<evidence type="ECO:0000313" key="2">
    <source>
        <dbReference type="Proteomes" id="UP001157440"/>
    </source>
</evidence>
<dbReference type="AlphaFoldDB" id="A0AA37WR32"/>
<dbReference type="Proteomes" id="UP001157440">
    <property type="component" value="Unassembled WGS sequence"/>
</dbReference>
<gene>
    <name evidence="1" type="ORF">GCM10007890_19390</name>
</gene>